<feature type="domain" description="HAT C-terminal dimerisation" evidence="1">
    <location>
        <begin position="259"/>
        <end position="310"/>
    </location>
</feature>
<accession>A0A087UKV9</accession>
<evidence type="ECO:0000313" key="3">
    <source>
        <dbReference type="Proteomes" id="UP000054359"/>
    </source>
</evidence>
<organism evidence="2 3">
    <name type="scientific">Stegodyphus mimosarum</name>
    <name type="common">African social velvet spider</name>
    <dbReference type="NCBI Taxonomy" id="407821"/>
    <lineage>
        <taxon>Eukaryota</taxon>
        <taxon>Metazoa</taxon>
        <taxon>Ecdysozoa</taxon>
        <taxon>Arthropoda</taxon>
        <taxon>Chelicerata</taxon>
        <taxon>Arachnida</taxon>
        <taxon>Araneae</taxon>
        <taxon>Araneomorphae</taxon>
        <taxon>Entelegynae</taxon>
        <taxon>Eresoidea</taxon>
        <taxon>Eresidae</taxon>
        <taxon>Stegodyphus</taxon>
    </lineage>
</organism>
<dbReference type="OMA" id="SEHCERK"/>
<evidence type="ECO:0000259" key="1">
    <source>
        <dbReference type="Pfam" id="PF05699"/>
    </source>
</evidence>
<dbReference type="AlphaFoldDB" id="A0A087UKV9"/>
<keyword evidence="3" id="KW-1185">Reference proteome</keyword>
<dbReference type="Pfam" id="PF05699">
    <property type="entry name" value="Dimer_Tnp_hAT"/>
    <property type="match status" value="1"/>
</dbReference>
<protein>
    <recommendedName>
        <fullName evidence="1">HAT C-terminal dimerisation domain-containing protein</fullName>
    </recommendedName>
</protein>
<reference evidence="2 3" key="1">
    <citation type="submission" date="2013-11" db="EMBL/GenBank/DDBJ databases">
        <title>Genome sequencing of Stegodyphus mimosarum.</title>
        <authorList>
            <person name="Bechsgaard J."/>
        </authorList>
    </citation>
    <scope>NUCLEOTIDE SEQUENCE [LARGE SCALE GENOMIC DNA]</scope>
</reference>
<dbReference type="Proteomes" id="UP000054359">
    <property type="component" value="Unassembled WGS sequence"/>
</dbReference>
<dbReference type="GO" id="GO:0046983">
    <property type="term" value="F:protein dimerization activity"/>
    <property type="evidence" value="ECO:0007669"/>
    <property type="project" value="InterPro"/>
</dbReference>
<dbReference type="PANTHER" id="PTHR37162">
    <property type="entry name" value="HAT FAMILY DIMERISATION DOMAINCONTAINING PROTEIN-RELATED"/>
    <property type="match status" value="1"/>
</dbReference>
<sequence>MNELKQLNIPISNCISFGADSAHVMVGDKKGVASFLKKEQNELIVIGCPCHLINLAAENAAAALPLNIDQLLIDAFFYLEKSVKRKENLKNFQELCSGETRKILKHVCTRWLSLGRVLGSLANQKDDNDLIIGNQTRELVNSLKDHEKKEFFQCVRKYFSSACDYIVRKFPLQNEVLLNAEVANLKQIENSSFEKIRFFIDKFPFLLTIKENEYHNDALDELQNQFSAAQFEDFASSGEDRLDVLVGTLKRIKRADGTPKYDRLARVLCAILVIPHSNAECERVFNVVKKNKTMFRSSISPKTVENILIAKCYEETNCYDRKFSKEFLAKAKKCTLNSLQ</sequence>
<dbReference type="SUPFAM" id="SSF53098">
    <property type="entry name" value="Ribonuclease H-like"/>
    <property type="match status" value="1"/>
</dbReference>
<name>A0A087UKV9_STEMI</name>
<proteinExistence type="predicted"/>
<gene>
    <name evidence="2" type="ORF">X975_25813</name>
</gene>
<feature type="non-terminal residue" evidence="2">
    <location>
        <position position="340"/>
    </location>
</feature>
<dbReference type="OrthoDB" id="6506642at2759"/>
<dbReference type="PANTHER" id="PTHR37162:SF10">
    <property type="entry name" value="DUF4371 DOMAIN-CONTAINING PROTEIN"/>
    <property type="match status" value="1"/>
</dbReference>
<dbReference type="InterPro" id="IPR008906">
    <property type="entry name" value="HATC_C_dom"/>
</dbReference>
<dbReference type="EMBL" id="KK120298">
    <property type="protein sequence ID" value="KFM77998.1"/>
    <property type="molecule type" value="Genomic_DNA"/>
</dbReference>
<evidence type="ECO:0000313" key="2">
    <source>
        <dbReference type="EMBL" id="KFM77998.1"/>
    </source>
</evidence>
<dbReference type="InterPro" id="IPR012337">
    <property type="entry name" value="RNaseH-like_sf"/>
</dbReference>